<dbReference type="PANTHER" id="PTHR11475:SF143">
    <property type="entry name" value="PUTATIVE-RELATED"/>
    <property type="match status" value="1"/>
</dbReference>
<dbReference type="InterPro" id="IPR010255">
    <property type="entry name" value="Haem_peroxidase_sf"/>
</dbReference>
<dbReference type="SUPFAM" id="SSF48113">
    <property type="entry name" value="Heme-dependent peroxidases"/>
    <property type="match status" value="1"/>
</dbReference>
<dbReference type="Gene3D" id="1.10.640.10">
    <property type="entry name" value="Haem peroxidase domain superfamily, animal type"/>
    <property type="match status" value="1"/>
</dbReference>
<gene>
    <name evidence="1" type="ORF">KUTeg_008054</name>
</gene>
<dbReference type="EMBL" id="JARBDR010000342">
    <property type="protein sequence ID" value="KAJ8313493.1"/>
    <property type="molecule type" value="Genomic_DNA"/>
</dbReference>
<evidence type="ECO:0000313" key="2">
    <source>
        <dbReference type="Proteomes" id="UP001217089"/>
    </source>
</evidence>
<evidence type="ECO:0000313" key="1">
    <source>
        <dbReference type="EMBL" id="KAJ8313493.1"/>
    </source>
</evidence>
<accession>A0ABQ9F7Z8</accession>
<dbReference type="Proteomes" id="UP001217089">
    <property type="component" value="Unassembled WGS sequence"/>
</dbReference>
<dbReference type="InterPro" id="IPR037120">
    <property type="entry name" value="Haem_peroxidase_sf_animal"/>
</dbReference>
<keyword evidence="2" id="KW-1185">Reference proteome</keyword>
<comment type="caution">
    <text evidence="1">The sequence shown here is derived from an EMBL/GenBank/DDBJ whole genome shotgun (WGS) entry which is preliminary data.</text>
</comment>
<dbReference type="Pfam" id="PF03098">
    <property type="entry name" value="An_peroxidase"/>
    <property type="match status" value="1"/>
</dbReference>
<dbReference type="PANTHER" id="PTHR11475">
    <property type="entry name" value="OXIDASE/PEROXIDASE"/>
    <property type="match status" value="1"/>
</dbReference>
<proteinExistence type="predicted"/>
<dbReference type="InterPro" id="IPR019791">
    <property type="entry name" value="Haem_peroxidase_animal"/>
</dbReference>
<reference evidence="1 2" key="1">
    <citation type="submission" date="2022-12" db="EMBL/GenBank/DDBJ databases">
        <title>Chromosome-level genome of Tegillarca granosa.</title>
        <authorList>
            <person name="Kim J."/>
        </authorList>
    </citation>
    <scope>NUCLEOTIDE SEQUENCE [LARGE SCALE GENOMIC DNA]</scope>
    <source>
        <strain evidence="1">Teg-2019</strain>
        <tissue evidence="1">Adductor muscle</tissue>
    </source>
</reference>
<organism evidence="1 2">
    <name type="scientific">Tegillarca granosa</name>
    <name type="common">Malaysian cockle</name>
    <name type="synonym">Anadara granosa</name>
    <dbReference type="NCBI Taxonomy" id="220873"/>
    <lineage>
        <taxon>Eukaryota</taxon>
        <taxon>Metazoa</taxon>
        <taxon>Spiralia</taxon>
        <taxon>Lophotrochozoa</taxon>
        <taxon>Mollusca</taxon>
        <taxon>Bivalvia</taxon>
        <taxon>Autobranchia</taxon>
        <taxon>Pteriomorphia</taxon>
        <taxon>Arcoida</taxon>
        <taxon>Arcoidea</taxon>
        <taxon>Arcidae</taxon>
        <taxon>Tegillarca</taxon>
    </lineage>
</organism>
<dbReference type="PROSITE" id="PS50292">
    <property type="entry name" value="PEROXIDASE_3"/>
    <property type="match status" value="1"/>
</dbReference>
<name>A0ABQ9F7Z8_TEGGR</name>
<protein>
    <submittedName>
        <fullName evidence="1">Uncharacterized protein</fullName>
    </submittedName>
</protein>
<sequence>MKTKVKTGIIGFALSKLKTKYIKEWRKIIAKHPLTTPKIRCNTAYPYRTADGSCNNLRHVMWGKSDTIEPRYLDPDYEDGKQYGRL</sequence>